<feature type="region of interest" description="Disordered" evidence="1">
    <location>
        <begin position="62"/>
        <end position="81"/>
    </location>
</feature>
<gene>
    <name evidence="2" type="ORF">EMPG_17272</name>
</gene>
<feature type="region of interest" description="Disordered" evidence="1">
    <location>
        <begin position="22"/>
        <end position="57"/>
    </location>
</feature>
<evidence type="ECO:0000313" key="3">
    <source>
        <dbReference type="Proteomes" id="UP000053573"/>
    </source>
</evidence>
<comment type="caution">
    <text evidence="2">The sequence shown here is derived from an EMBL/GenBank/DDBJ whole genome shotgun (WGS) entry which is preliminary data.</text>
</comment>
<dbReference type="Proteomes" id="UP000053573">
    <property type="component" value="Unassembled WGS sequence"/>
</dbReference>
<feature type="compositionally biased region" description="Polar residues" evidence="1">
    <location>
        <begin position="29"/>
        <end position="38"/>
    </location>
</feature>
<protein>
    <submittedName>
        <fullName evidence="2">Uncharacterized protein</fullName>
    </submittedName>
</protein>
<evidence type="ECO:0000256" key="1">
    <source>
        <dbReference type="SAM" id="MobiDB-lite"/>
    </source>
</evidence>
<dbReference type="AlphaFoldDB" id="A0A0H1BDB9"/>
<reference evidence="3" key="1">
    <citation type="journal article" date="2015" name="PLoS Genet.">
        <title>The dynamic genome and transcriptome of the human fungal pathogen Blastomyces and close relative Emmonsia.</title>
        <authorList>
            <person name="Munoz J.F."/>
            <person name="Gauthier G.M."/>
            <person name="Desjardins C.A."/>
            <person name="Gallo J.E."/>
            <person name="Holder J."/>
            <person name="Sullivan T.D."/>
            <person name="Marty A.J."/>
            <person name="Carmen J.C."/>
            <person name="Chen Z."/>
            <person name="Ding L."/>
            <person name="Gujja S."/>
            <person name="Magrini V."/>
            <person name="Misas E."/>
            <person name="Mitreva M."/>
            <person name="Priest M."/>
            <person name="Saif S."/>
            <person name="Whiston E.A."/>
            <person name="Young S."/>
            <person name="Zeng Q."/>
            <person name="Goldman W.E."/>
            <person name="Mardis E.R."/>
            <person name="Taylor J.W."/>
            <person name="McEwen J.G."/>
            <person name="Clay O.K."/>
            <person name="Klein B.S."/>
            <person name="Cuomo C.A."/>
        </authorList>
    </citation>
    <scope>NUCLEOTIDE SEQUENCE [LARGE SCALE GENOMIC DNA]</scope>
    <source>
        <strain evidence="3">UAMH 139</strain>
    </source>
</reference>
<sequence length="125" mass="13675">MKPLRGSFDRALWGSNLRAELAERESRSGKNLNSTSRPGPTHLTKIPPDFEQTSQDSTLIQPGAQNQPVATRSSPFGTTHGSTVMGCNQQLPMRCLALTIPVFVRHTQWGSGEIQNYPTPDACLV</sequence>
<proteinExistence type="predicted"/>
<keyword evidence="3" id="KW-1185">Reference proteome</keyword>
<accession>A0A0H1BDB9</accession>
<organism evidence="2 3">
    <name type="scientific">Blastomyces silverae</name>
    <dbReference type="NCBI Taxonomy" id="2060906"/>
    <lineage>
        <taxon>Eukaryota</taxon>
        <taxon>Fungi</taxon>
        <taxon>Dikarya</taxon>
        <taxon>Ascomycota</taxon>
        <taxon>Pezizomycotina</taxon>
        <taxon>Eurotiomycetes</taxon>
        <taxon>Eurotiomycetidae</taxon>
        <taxon>Onygenales</taxon>
        <taxon>Ajellomycetaceae</taxon>
        <taxon>Blastomyces</taxon>
    </lineage>
</organism>
<evidence type="ECO:0000313" key="2">
    <source>
        <dbReference type="EMBL" id="KLJ07241.1"/>
    </source>
</evidence>
<name>A0A0H1BDB9_9EURO</name>
<dbReference type="EMBL" id="LDEV01002869">
    <property type="protein sequence ID" value="KLJ07241.1"/>
    <property type="molecule type" value="Genomic_DNA"/>
</dbReference>